<reference evidence="2 3" key="2">
    <citation type="journal article" date="2011" name="Mol. Biol. Evol.">
        <title>Unity in variety--the pan-genome of the Chlamydiae.</title>
        <authorList>
            <person name="Collingro A."/>
            <person name="Tischler P."/>
            <person name="Weinmaier T."/>
            <person name="Penz T."/>
            <person name="Heinz E."/>
            <person name="Brunham R.C."/>
            <person name="Read T.D."/>
            <person name="Bavoil P.M."/>
            <person name="Sachse K."/>
            <person name="Kahane S."/>
            <person name="Friedman M.G."/>
            <person name="Rattei T."/>
            <person name="Myers G.S."/>
            <person name="Horn M."/>
        </authorList>
    </citation>
    <scope>NUCLEOTIDE SEQUENCE [LARGE SCALE GENOMIC DNA]</scope>
    <source>
        <strain evidence="3">ATCC VR-1471 / Z</strain>
    </source>
</reference>
<evidence type="ECO:0000313" key="3">
    <source>
        <dbReference type="Proteomes" id="UP000000496"/>
    </source>
</evidence>
<organism evidence="2 3">
    <name type="scientific">Simkania negevensis (strain ATCC VR-1471 / DSM 27360 / Z)</name>
    <dbReference type="NCBI Taxonomy" id="331113"/>
    <lineage>
        <taxon>Bacteria</taxon>
        <taxon>Pseudomonadati</taxon>
        <taxon>Chlamydiota</taxon>
        <taxon>Chlamydiia</taxon>
        <taxon>Parachlamydiales</taxon>
        <taxon>Simkaniaceae</taxon>
        <taxon>Simkania</taxon>
    </lineage>
</organism>
<dbReference type="Proteomes" id="UP000000496">
    <property type="component" value="Chromosome gsn.131"/>
</dbReference>
<dbReference type="KEGG" id="sng:SNE_A17170"/>
<dbReference type="AlphaFoldDB" id="F8L9Q4"/>
<feature type="domain" description="Carbamoyl phosphate synthase ATP-binding" evidence="1">
    <location>
        <begin position="99"/>
        <end position="106"/>
    </location>
</feature>
<reference key="1">
    <citation type="journal article" date="2011" name="Mol. Biol. Evol.">
        <title>Unity in variety -- the pan-genome of the Chlamydiae.</title>
        <authorList>
            <person name="Collingro A."/>
            <person name="Tischler P."/>
            <person name="Weinmaier T."/>
            <person name="Penz T."/>
            <person name="Heinz E."/>
            <person name="Brunham R.C."/>
            <person name="Read T.D."/>
            <person name="Bavoil P.M."/>
            <person name="Sachse K."/>
            <person name="Kahane S."/>
            <person name="Friedman M.G."/>
            <person name="Rattei T."/>
            <person name="Myers G.S.A."/>
            <person name="Horn M."/>
        </authorList>
    </citation>
    <scope>NUCLEOTIDE SEQUENCE</scope>
    <source>
        <strain>Z</strain>
    </source>
</reference>
<dbReference type="GO" id="GO:0005524">
    <property type="term" value="F:ATP binding"/>
    <property type="evidence" value="ECO:0007669"/>
    <property type="project" value="InterPro"/>
</dbReference>
<evidence type="ECO:0000259" key="1">
    <source>
        <dbReference type="PROSITE" id="PS00867"/>
    </source>
</evidence>
<dbReference type="EMBL" id="FR872582">
    <property type="protein sequence ID" value="CCB89594.1"/>
    <property type="molecule type" value="Genomic_DNA"/>
</dbReference>
<name>F8L9Q4_SIMNZ</name>
<keyword evidence="3" id="KW-1185">Reference proteome</keyword>
<dbReference type="PROSITE" id="PS00867">
    <property type="entry name" value="CPSASE_2"/>
    <property type="match status" value="1"/>
</dbReference>
<proteinExistence type="predicted"/>
<accession>F8L9Q4</accession>
<gene>
    <name evidence="2" type="ordered locus">SNE_A17170</name>
</gene>
<evidence type="ECO:0000313" key="2">
    <source>
        <dbReference type="EMBL" id="CCB89594.1"/>
    </source>
</evidence>
<protein>
    <recommendedName>
        <fullName evidence="1">Carbamoyl phosphate synthase ATP-binding domain-containing protein</fullName>
    </recommendedName>
</protein>
<dbReference type="HOGENOM" id="CLU_1481055_0_0_0"/>
<dbReference type="InterPro" id="IPR005479">
    <property type="entry name" value="CPAse_ATP-bd"/>
</dbReference>
<dbReference type="RefSeq" id="WP_013944060.1">
    <property type="nucleotide sequence ID" value="NC_015713.1"/>
</dbReference>
<sequence length="182" mass="21101">MLNPLFKTPENKSKALGEELFENVSSFFAWYEWVRHANDSPDGIRDLLTIMLITQCQTLTAEQEKGALQKLETVRESLDGGTMRFDQIPQALNRILEFLIEANPRSRLIHYALKIEIAMRLKNKSPSDELVTLMEEMMKRVQAYMPTIQAEAIAYRLQQFLESPLSDKDIGELKNHLWTLMK</sequence>